<reference evidence="1" key="1">
    <citation type="submission" date="2012-04" db="EMBL/GenBank/DDBJ databases">
        <authorList>
            <person name="Borisov I.G."/>
            <person name="Ivanikova N.V."/>
            <person name="Pinevich A.V."/>
        </authorList>
    </citation>
    <scope>NUCLEOTIDE SEQUENCE</scope>
    <source>
        <strain evidence="1">CALU 1027</strain>
    </source>
</reference>
<sequence>MGQSPSHSPLPPDFDPAAITEAQITEIYNSFNPFQPLEPGDRFYVDCHAVRGNDNIEVYA</sequence>
<keyword evidence="2" id="KW-1185">Reference proteome</keyword>
<accession>A0A0M2PYT9</accession>
<gene>
    <name evidence="1" type="ORF">PROH_06375</name>
</gene>
<dbReference type="RefSeq" id="WP_017710743.1">
    <property type="nucleotide sequence ID" value="NZ_KB235933.1"/>
</dbReference>
<protein>
    <submittedName>
        <fullName evidence="1">Uncharacterized protein</fullName>
    </submittedName>
</protein>
<evidence type="ECO:0000313" key="1">
    <source>
        <dbReference type="EMBL" id="KKI99556.1"/>
    </source>
</evidence>
<dbReference type="EMBL" id="AJTX02000004">
    <property type="protein sequence ID" value="KKI99556.1"/>
    <property type="molecule type" value="Genomic_DNA"/>
</dbReference>
<dbReference type="AlphaFoldDB" id="A0A0M2PYT9"/>
<dbReference type="Proteomes" id="UP000034681">
    <property type="component" value="Unassembled WGS sequence"/>
</dbReference>
<proteinExistence type="predicted"/>
<name>A0A0M2PYT9_PROHO</name>
<evidence type="ECO:0000313" key="2">
    <source>
        <dbReference type="Proteomes" id="UP000034681"/>
    </source>
</evidence>
<dbReference type="STRING" id="317619.GCA_000332315_00017"/>
<organism evidence="1 2">
    <name type="scientific">Prochlorothrix hollandica PCC 9006 = CALU 1027</name>
    <dbReference type="NCBI Taxonomy" id="317619"/>
    <lineage>
        <taxon>Bacteria</taxon>
        <taxon>Bacillati</taxon>
        <taxon>Cyanobacteriota</taxon>
        <taxon>Cyanophyceae</taxon>
        <taxon>Prochlorotrichales</taxon>
        <taxon>Prochlorotrichaceae</taxon>
        <taxon>Prochlorothrix</taxon>
    </lineage>
</organism>
<dbReference type="OrthoDB" id="477505at2"/>
<comment type="caution">
    <text evidence="1">The sequence shown here is derived from an EMBL/GenBank/DDBJ whole genome shotgun (WGS) entry which is preliminary data.</text>
</comment>